<proteinExistence type="predicted"/>
<dbReference type="Pfam" id="PF09357">
    <property type="entry name" value="RteC"/>
    <property type="match status" value="1"/>
</dbReference>
<evidence type="ECO:0008006" key="2">
    <source>
        <dbReference type="Google" id="ProtNLM"/>
    </source>
</evidence>
<dbReference type="InterPro" id="IPR018534">
    <property type="entry name" value="Tet_reg_excision_RteC"/>
</dbReference>
<evidence type="ECO:0000313" key="1">
    <source>
        <dbReference type="EMBL" id="SBW01002.1"/>
    </source>
</evidence>
<organism evidence="1">
    <name type="scientific">uncultured Dysgonomonas sp</name>
    <dbReference type="NCBI Taxonomy" id="206096"/>
    <lineage>
        <taxon>Bacteria</taxon>
        <taxon>Pseudomonadati</taxon>
        <taxon>Bacteroidota</taxon>
        <taxon>Bacteroidia</taxon>
        <taxon>Bacteroidales</taxon>
        <taxon>Dysgonomonadaceae</taxon>
        <taxon>Dysgonomonas</taxon>
        <taxon>environmental samples</taxon>
    </lineage>
</organism>
<sequence>MLEYIATLRKETDEIIENIEYSNSNILKKSLEASHILATVFDRLKNFILSYHFQDEAEEILFFKETKPKFCYRLIYYRKLYNIEINRPVAGTCTQKEYLYEELEAINKYTNKRLDFVRYYRSGSTHLDSLYFLRGRVDTEQYLETFYYELDPNFSTNCDFKVAKIMANDMLSAYLMQEIELLNDNGMKFGTFNFPATKKTWMGSKAELQEQIFSWDSAGMFGDVPLTQLYDYIQNVFNIQLDSNLSRTLGDLKIRNNPTPFLDKLKDALLRRMGRK</sequence>
<reference evidence="1" key="1">
    <citation type="submission" date="2016-04" db="EMBL/GenBank/DDBJ databases">
        <authorList>
            <person name="Evans L.H."/>
            <person name="Alamgir A."/>
            <person name="Owens N."/>
            <person name="Weber N.D."/>
            <person name="Virtaneva K."/>
            <person name="Barbian K."/>
            <person name="Babar A."/>
            <person name="Rosenke K."/>
        </authorList>
    </citation>
    <scope>NUCLEOTIDE SEQUENCE</scope>
    <source>
        <strain evidence="1">86-1</strain>
    </source>
</reference>
<gene>
    <name evidence="1" type="ORF">KL86DYS1_20343</name>
</gene>
<name>A0A212JNL0_9BACT</name>
<dbReference type="RefSeq" id="WP_296941550.1">
    <property type="nucleotide sequence ID" value="NZ_LT599032.1"/>
</dbReference>
<accession>A0A212JNL0</accession>
<protein>
    <recommendedName>
        <fullName evidence="2">RteC protein</fullName>
    </recommendedName>
</protein>
<dbReference type="EMBL" id="FLUM01000002">
    <property type="protein sequence ID" value="SBW01002.1"/>
    <property type="molecule type" value="Genomic_DNA"/>
</dbReference>
<dbReference type="AlphaFoldDB" id="A0A212JNL0"/>